<proteinExistence type="predicted"/>
<reference evidence="1" key="2">
    <citation type="submission" date="2020-09" db="EMBL/GenBank/DDBJ databases">
        <authorList>
            <person name="Sun Q."/>
            <person name="Zhou Y."/>
        </authorList>
    </citation>
    <scope>NUCLEOTIDE SEQUENCE</scope>
    <source>
        <strain evidence="1">CGMCC 1.12919</strain>
    </source>
</reference>
<dbReference type="Proteomes" id="UP000637002">
    <property type="component" value="Unassembled WGS sequence"/>
</dbReference>
<dbReference type="AlphaFoldDB" id="A0A916XP62"/>
<keyword evidence="2" id="KW-1185">Reference proteome</keyword>
<reference evidence="1" key="1">
    <citation type="journal article" date="2014" name="Int. J. Syst. Evol. Microbiol.">
        <title>Complete genome sequence of Corynebacterium casei LMG S-19264T (=DSM 44701T), isolated from a smear-ripened cheese.</title>
        <authorList>
            <consortium name="US DOE Joint Genome Institute (JGI-PGF)"/>
            <person name="Walter F."/>
            <person name="Albersmeier A."/>
            <person name="Kalinowski J."/>
            <person name="Ruckert C."/>
        </authorList>
    </citation>
    <scope>NUCLEOTIDE SEQUENCE</scope>
    <source>
        <strain evidence="1">CGMCC 1.12919</strain>
    </source>
</reference>
<protein>
    <submittedName>
        <fullName evidence="1">Uncharacterized protein</fullName>
    </submittedName>
</protein>
<gene>
    <name evidence="1" type="ORF">GCM10010994_52010</name>
</gene>
<evidence type="ECO:0000313" key="1">
    <source>
        <dbReference type="EMBL" id="GGC87635.1"/>
    </source>
</evidence>
<dbReference type="EMBL" id="BMGG01000010">
    <property type="protein sequence ID" value="GGC87635.1"/>
    <property type="molecule type" value="Genomic_DNA"/>
</dbReference>
<accession>A0A916XP62</accession>
<organism evidence="1 2">
    <name type="scientific">Chelatococcus reniformis</name>
    <dbReference type="NCBI Taxonomy" id="1494448"/>
    <lineage>
        <taxon>Bacteria</taxon>
        <taxon>Pseudomonadati</taxon>
        <taxon>Pseudomonadota</taxon>
        <taxon>Alphaproteobacteria</taxon>
        <taxon>Hyphomicrobiales</taxon>
        <taxon>Chelatococcaceae</taxon>
        <taxon>Chelatococcus</taxon>
    </lineage>
</organism>
<name>A0A916XP62_9HYPH</name>
<comment type="caution">
    <text evidence="1">The sequence shown here is derived from an EMBL/GenBank/DDBJ whole genome shotgun (WGS) entry which is preliminary data.</text>
</comment>
<evidence type="ECO:0000313" key="2">
    <source>
        <dbReference type="Proteomes" id="UP000637002"/>
    </source>
</evidence>
<sequence>MLPLVVWSKLRKRRVARPKRGKPTRTPLDAEEVQAVDRFETAKTSGERHRGTATLIYDVDKPCAK</sequence>